<proteinExistence type="predicted"/>
<dbReference type="Gene3D" id="3.40.1230.10">
    <property type="entry name" value="MTH938-like"/>
    <property type="match status" value="1"/>
</dbReference>
<sequence>MANSYSSIVVCEWGKIVVNDSEKGKMTYKDCKLYYSDGKTESKKWDWNISGTHHDPGVQRVDLHDMETELNGAVLLLSTGYDNCLKITPELIEHLKMNKMEYMITNTEEIIVWYKKLVDANKRVVALIHTTC</sequence>
<evidence type="ECO:0000313" key="1">
    <source>
        <dbReference type="EMBL" id="AYV76317.1"/>
    </source>
</evidence>
<name>A0A3G4ZN61_9VIRU</name>
<organism evidence="1">
    <name type="scientific">Terrestrivirus sp</name>
    <dbReference type="NCBI Taxonomy" id="2487775"/>
    <lineage>
        <taxon>Viruses</taxon>
        <taxon>Varidnaviria</taxon>
        <taxon>Bamfordvirae</taxon>
        <taxon>Nucleocytoviricota</taxon>
        <taxon>Megaviricetes</taxon>
        <taxon>Imitervirales</taxon>
        <taxon>Mimiviridae</taxon>
        <taxon>Klosneuvirinae</taxon>
    </lineage>
</organism>
<accession>A0A3G4ZN61</accession>
<dbReference type="InterPro" id="IPR036748">
    <property type="entry name" value="MTH938-like_sf"/>
</dbReference>
<protein>
    <submittedName>
        <fullName evidence="1">Uncharacterized protein</fullName>
    </submittedName>
</protein>
<dbReference type="PANTHER" id="PTHR15811">
    <property type="entry name" value="MTH938 DOMAIN-CONTAINING PROTEIN"/>
    <property type="match status" value="1"/>
</dbReference>
<dbReference type="EMBL" id="MK071983">
    <property type="protein sequence ID" value="AYV76317.1"/>
    <property type="molecule type" value="Genomic_DNA"/>
</dbReference>
<dbReference type="PANTHER" id="PTHR15811:SF5">
    <property type="entry name" value="MTH938 DOMAIN-CONTAINING PROTEIN"/>
    <property type="match status" value="1"/>
</dbReference>
<gene>
    <name evidence="1" type="ORF">Terrestrivirus5_139</name>
</gene>
<reference evidence="1" key="1">
    <citation type="submission" date="2018-10" db="EMBL/GenBank/DDBJ databases">
        <title>Hidden diversity of soil giant viruses.</title>
        <authorList>
            <person name="Schulz F."/>
            <person name="Alteio L."/>
            <person name="Goudeau D."/>
            <person name="Ryan E.M."/>
            <person name="Malmstrom R.R."/>
            <person name="Blanchard J."/>
            <person name="Woyke T."/>
        </authorList>
    </citation>
    <scope>NUCLEOTIDE SEQUENCE</scope>
    <source>
        <strain evidence="1">TEV1</strain>
    </source>
</reference>
<dbReference type="SUPFAM" id="SSF64076">
    <property type="entry name" value="MTH938-like"/>
    <property type="match status" value="1"/>
</dbReference>